<evidence type="ECO:0000313" key="4">
    <source>
        <dbReference type="Proteomes" id="UP000694888"/>
    </source>
</evidence>
<keyword evidence="1" id="KW-0378">Hydrolase</keyword>
<dbReference type="RefSeq" id="XP_005104386.1">
    <property type="nucleotide sequence ID" value="XM_005104329.1"/>
</dbReference>
<reference evidence="5" key="1">
    <citation type="submission" date="2025-08" db="UniProtKB">
        <authorList>
            <consortium name="RefSeq"/>
        </authorList>
    </citation>
    <scope>IDENTIFICATION</scope>
</reference>
<dbReference type="InterPro" id="IPR049163">
    <property type="entry name" value="Pif1-like_2B_dom"/>
</dbReference>
<gene>
    <name evidence="5" type="primary">LOC101858351</name>
</gene>
<protein>
    <recommendedName>
        <fullName evidence="1">ATP-dependent DNA helicase</fullName>
        <ecNumber evidence="1">5.6.2.3</ecNumber>
    </recommendedName>
</protein>
<dbReference type="GeneID" id="101858351"/>
<dbReference type="EC" id="5.6.2.3" evidence="1"/>
<dbReference type="InterPro" id="IPR027417">
    <property type="entry name" value="P-loop_NTPase"/>
</dbReference>
<dbReference type="PANTHER" id="PTHR10492:SF57">
    <property type="entry name" value="ATP-DEPENDENT DNA HELICASE"/>
    <property type="match status" value="1"/>
</dbReference>
<keyword evidence="1" id="KW-0547">Nucleotide-binding</keyword>
<evidence type="ECO:0000256" key="1">
    <source>
        <dbReference type="RuleBase" id="RU363044"/>
    </source>
</evidence>
<dbReference type="Proteomes" id="UP000694888">
    <property type="component" value="Unplaced"/>
</dbReference>
<dbReference type="InterPro" id="IPR010285">
    <property type="entry name" value="DNA_helicase_pif1-like_DEAD"/>
</dbReference>
<comment type="similarity">
    <text evidence="1">Belongs to the helicase family.</text>
</comment>
<comment type="catalytic activity">
    <reaction evidence="1">
        <text>ATP + H2O = ADP + phosphate + H(+)</text>
        <dbReference type="Rhea" id="RHEA:13065"/>
        <dbReference type="ChEBI" id="CHEBI:15377"/>
        <dbReference type="ChEBI" id="CHEBI:15378"/>
        <dbReference type="ChEBI" id="CHEBI:30616"/>
        <dbReference type="ChEBI" id="CHEBI:43474"/>
        <dbReference type="ChEBI" id="CHEBI:456216"/>
        <dbReference type="EC" id="5.6.2.3"/>
    </reaction>
</comment>
<dbReference type="Pfam" id="PF21530">
    <property type="entry name" value="Pif1_2B_dom"/>
    <property type="match status" value="1"/>
</dbReference>
<keyword evidence="1" id="KW-0234">DNA repair</keyword>
<dbReference type="PANTHER" id="PTHR10492">
    <property type="match status" value="1"/>
</dbReference>
<proteinExistence type="inferred from homology"/>
<feature type="domain" description="DNA helicase Pif1-like DEAD-box helicase" evidence="2">
    <location>
        <begin position="3"/>
        <end position="67"/>
    </location>
</feature>
<keyword evidence="1" id="KW-0067">ATP-binding</keyword>
<evidence type="ECO:0000259" key="3">
    <source>
        <dbReference type="Pfam" id="PF21530"/>
    </source>
</evidence>
<dbReference type="Pfam" id="PF05970">
    <property type="entry name" value="PIF1"/>
    <property type="match status" value="1"/>
</dbReference>
<evidence type="ECO:0000259" key="2">
    <source>
        <dbReference type="Pfam" id="PF05970"/>
    </source>
</evidence>
<name>A0ABM0JY96_APLCA</name>
<sequence length="251" mass="28974">MSDDWHQVQPVVRHGSRPQIVNATLKSSYLWEHVYVLRLTRNMRVLLTGETADFSNYLLNIGDDKHNVCKQIGEFAIKLPDDITVKSEQELINFVFGNLQSNTNPDWLASRCIICPSNTEVDRINNLIMQSFPREEKVYRSSDSVEENEHQYPIEFINSLCPSGMPPHKLTLRKDSIVMLLRNLDPTNSHCNGTRYVVQHLHQHVIDAVVAGGPHAGKRLFIPRIPLMPSDNIIFPFHMRRKQFRLDLLLQ</sequence>
<evidence type="ECO:0000313" key="5">
    <source>
        <dbReference type="RefSeq" id="XP_005104386.1"/>
    </source>
</evidence>
<accession>A0ABM0JY96</accession>
<keyword evidence="1" id="KW-0227">DNA damage</keyword>
<keyword evidence="4" id="KW-1185">Reference proteome</keyword>
<keyword evidence="1" id="KW-0347">Helicase</keyword>
<comment type="cofactor">
    <cofactor evidence="1">
        <name>Mg(2+)</name>
        <dbReference type="ChEBI" id="CHEBI:18420"/>
    </cofactor>
</comment>
<keyword evidence="1" id="KW-0233">DNA recombination</keyword>
<dbReference type="SUPFAM" id="SSF52540">
    <property type="entry name" value="P-loop containing nucleoside triphosphate hydrolases"/>
    <property type="match status" value="1"/>
</dbReference>
<organism evidence="4 5">
    <name type="scientific">Aplysia californica</name>
    <name type="common">California sea hare</name>
    <dbReference type="NCBI Taxonomy" id="6500"/>
    <lineage>
        <taxon>Eukaryota</taxon>
        <taxon>Metazoa</taxon>
        <taxon>Spiralia</taxon>
        <taxon>Lophotrochozoa</taxon>
        <taxon>Mollusca</taxon>
        <taxon>Gastropoda</taxon>
        <taxon>Heterobranchia</taxon>
        <taxon>Euthyneura</taxon>
        <taxon>Tectipleura</taxon>
        <taxon>Aplysiida</taxon>
        <taxon>Aplysioidea</taxon>
        <taxon>Aplysiidae</taxon>
        <taxon>Aplysia</taxon>
    </lineage>
</organism>
<feature type="domain" description="DNA helicase Pif1-like 2B" evidence="3">
    <location>
        <begin position="155"/>
        <end position="201"/>
    </location>
</feature>